<evidence type="ECO:0000313" key="2">
    <source>
        <dbReference type="EMBL" id="CAH1987211.1"/>
    </source>
</evidence>
<feature type="region of interest" description="Disordered" evidence="1">
    <location>
        <begin position="1"/>
        <end position="21"/>
    </location>
</feature>
<evidence type="ECO:0000256" key="1">
    <source>
        <dbReference type="SAM" id="MobiDB-lite"/>
    </source>
</evidence>
<dbReference type="EMBL" id="CAKOFQ010007012">
    <property type="protein sequence ID" value="CAH1987211.1"/>
    <property type="molecule type" value="Genomic_DNA"/>
</dbReference>
<name>A0A9P0L816_ACAOB</name>
<proteinExistence type="predicted"/>
<dbReference type="Proteomes" id="UP001152888">
    <property type="component" value="Unassembled WGS sequence"/>
</dbReference>
<gene>
    <name evidence="2" type="ORF">ACAOBT_LOCUS17727</name>
</gene>
<keyword evidence="3" id="KW-1185">Reference proteome</keyword>
<dbReference type="AlphaFoldDB" id="A0A9P0L816"/>
<accession>A0A9P0L816</accession>
<comment type="caution">
    <text evidence="2">The sequence shown here is derived from an EMBL/GenBank/DDBJ whole genome shotgun (WGS) entry which is preliminary data.</text>
</comment>
<evidence type="ECO:0000313" key="3">
    <source>
        <dbReference type="Proteomes" id="UP001152888"/>
    </source>
</evidence>
<reference evidence="2" key="1">
    <citation type="submission" date="2022-03" db="EMBL/GenBank/DDBJ databases">
        <authorList>
            <person name="Sayadi A."/>
        </authorList>
    </citation>
    <scope>NUCLEOTIDE SEQUENCE</scope>
</reference>
<sequence>MQNLSDEASALEDDNDSIADSNYEPMMMNHLIVPIQTLLPPSCLRKSQTPIMMSYPLLLVQFSITRK</sequence>
<organism evidence="2 3">
    <name type="scientific">Acanthoscelides obtectus</name>
    <name type="common">Bean weevil</name>
    <name type="synonym">Bruchus obtectus</name>
    <dbReference type="NCBI Taxonomy" id="200917"/>
    <lineage>
        <taxon>Eukaryota</taxon>
        <taxon>Metazoa</taxon>
        <taxon>Ecdysozoa</taxon>
        <taxon>Arthropoda</taxon>
        <taxon>Hexapoda</taxon>
        <taxon>Insecta</taxon>
        <taxon>Pterygota</taxon>
        <taxon>Neoptera</taxon>
        <taxon>Endopterygota</taxon>
        <taxon>Coleoptera</taxon>
        <taxon>Polyphaga</taxon>
        <taxon>Cucujiformia</taxon>
        <taxon>Chrysomeloidea</taxon>
        <taxon>Chrysomelidae</taxon>
        <taxon>Bruchinae</taxon>
        <taxon>Bruchini</taxon>
        <taxon>Acanthoscelides</taxon>
    </lineage>
</organism>
<protein>
    <submittedName>
        <fullName evidence="2">Uncharacterized protein</fullName>
    </submittedName>
</protein>